<accession>A0AAW1AI53</accession>
<sequence>MKIIRRIIKDQPPQNQQFGTNHLLVTFHHTSWTRQDKIFAMLKFKERSVIAFSHAFILTIKVVNLKQNSDNTISQDHSLIYRNENSNNTHKSENKIEQENEKCLLHSSKIDYSKTNKQCDNIQKQILKYESKSIQLNNKNMKTNFKELSLSKELTKQPLNDNEDKFKLCKDTNMSFKVHMSPKHSKELNDKMEQSNVNCVQNQDIRHHLSDDRIDINKYNIEKDKNNSISNNSKMLNNNSIDDDANTDSVNLPYQYLIEKEIENAKQNTLEEVNEKDTTNNTEITKIEDPPCPKKKKNTLEVPRSSDITDLVMEGLMFTIRQGQDAIAVIEQKTKLEVDEVLENSEKIETEEGEKCLRNSSLLGLENLVTMIKLPKRNEFKSEHQNVISQKSTLESQSMSKSLFNNVKHTLRNNEINEKNFTSGLKYSFNNSISASTSYTNNNNSLSITNKRRYSDIHDKCGKRIKVVKNKYLKYEEEKKGNDDENEEDEDEDIVPEALQNETLSSTLSLEFKDELKFMPNKDLLMDDIDNENLIKFEISKNELKPNFNNSLHFKRYSRSSNHNSISRKFFTDEAQKLHTDTICESKFNDTNKYKSNVPVIISNQIITLNEMPLPLQKILRNKLSTKHNPLNDKNKINKDNIEICKTQACQNENNASNAQLGNQILDNILTLRDDKKFIQDNRNTCNESTLNTEEKCSNTSSQEVIKLTEEKLQKQDDCIDKPVLSSTKIKNITQEFYKNLSYLKKENLTNQKYLRSRRKSLDYTNNGEMHVQMLKFFQDITRGAKVVVTRINVNKCS</sequence>
<protein>
    <submittedName>
        <fullName evidence="2">Uncharacterized protein</fullName>
    </submittedName>
</protein>
<dbReference type="AlphaFoldDB" id="A0AAW1AI53"/>
<gene>
    <name evidence="2" type="ORF">QLX08_000894</name>
</gene>
<evidence type="ECO:0000313" key="2">
    <source>
        <dbReference type="EMBL" id="KAK9309406.1"/>
    </source>
</evidence>
<proteinExistence type="predicted"/>
<reference evidence="2 3" key="1">
    <citation type="submission" date="2024-05" db="EMBL/GenBank/DDBJ databases">
        <title>The nuclear and mitochondrial genome assemblies of Tetragonisca angustula (Apidae: Meliponini), a tiny yet remarkable pollinator in the Neotropics.</title>
        <authorList>
            <person name="Ferrari R."/>
            <person name="Ricardo P.C."/>
            <person name="Dias F.C."/>
            <person name="Araujo N.S."/>
            <person name="Soares D.O."/>
            <person name="Zhou Q.-S."/>
            <person name="Zhu C.-D."/>
            <person name="Coutinho L."/>
            <person name="Airas M.C."/>
            <person name="Batista T.M."/>
        </authorList>
    </citation>
    <scope>NUCLEOTIDE SEQUENCE [LARGE SCALE GENOMIC DNA]</scope>
    <source>
        <strain evidence="2">ASF017062</strain>
        <tissue evidence="2">Abdomen</tissue>
    </source>
</reference>
<evidence type="ECO:0000256" key="1">
    <source>
        <dbReference type="SAM" id="Coils"/>
    </source>
</evidence>
<comment type="caution">
    <text evidence="2">The sequence shown here is derived from an EMBL/GenBank/DDBJ whole genome shotgun (WGS) entry which is preliminary data.</text>
</comment>
<keyword evidence="3" id="KW-1185">Reference proteome</keyword>
<evidence type="ECO:0000313" key="3">
    <source>
        <dbReference type="Proteomes" id="UP001432146"/>
    </source>
</evidence>
<dbReference type="Proteomes" id="UP001432146">
    <property type="component" value="Unassembled WGS sequence"/>
</dbReference>
<keyword evidence="1" id="KW-0175">Coiled coil</keyword>
<dbReference type="EMBL" id="JAWNGG020000011">
    <property type="protein sequence ID" value="KAK9309406.1"/>
    <property type="molecule type" value="Genomic_DNA"/>
</dbReference>
<name>A0AAW1AI53_9HYME</name>
<feature type="coiled-coil region" evidence="1">
    <location>
        <begin position="112"/>
        <end position="139"/>
    </location>
</feature>
<organism evidence="2 3">
    <name type="scientific">Tetragonisca angustula</name>
    <dbReference type="NCBI Taxonomy" id="166442"/>
    <lineage>
        <taxon>Eukaryota</taxon>
        <taxon>Metazoa</taxon>
        <taxon>Ecdysozoa</taxon>
        <taxon>Arthropoda</taxon>
        <taxon>Hexapoda</taxon>
        <taxon>Insecta</taxon>
        <taxon>Pterygota</taxon>
        <taxon>Neoptera</taxon>
        <taxon>Endopterygota</taxon>
        <taxon>Hymenoptera</taxon>
        <taxon>Apocrita</taxon>
        <taxon>Aculeata</taxon>
        <taxon>Apoidea</taxon>
        <taxon>Anthophila</taxon>
        <taxon>Apidae</taxon>
        <taxon>Tetragonisca</taxon>
    </lineage>
</organism>